<evidence type="ECO:0008006" key="4">
    <source>
        <dbReference type="Google" id="ProtNLM"/>
    </source>
</evidence>
<dbReference type="EMBL" id="JACHGW010000005">
    <property type="protein sequence ID" value="MBB6052943.1"/>
    <property type="molecule type" value="Genomic_DNA"/>
</dbReference>
<keyword evidence="3" id="KW-1185">Reference proteome</keyword>
<dbReference type="RefSeq" id="WP_184202756.1">
    <property type="nucleotide sequence ID" value="NZ_JACHGW010000005.1"/>
</dbReference>
<gene>
    <name evidence="2" type="ORF">HNQ39_004775</name>
</gene>
<protein>
    <recommendedName>
        <fullName evidence="4">PEP-CTERM sorting domain-containing protein</fullName>
    </recommendedName>
</protein>
<evidence type="ECO:0000313" key="3">
    <source>
        <dbReference type="Proteomes" id="UP000520814"/>
    </source>
</evidence>
<name>A0A7W9SV64_ARMRO</name>
<dbReference type="AlphaFoldDB" id="A0A7W9SV64"/>
<comment type="caution">
    <text evidence="2">The sequence shown here is derived from an EMBL/GenBank/DDBJ whole genome shotgun (WGS) entry which is preliminary data.</text>
</comment>
<feature type="chain" id="PRO_5031295974" description="PEP-CTERM sorting domain-containing protein" evidence="1">
    <location>
        <begin position="31"/>
        <end position="185"/>
    </location>
</feature>
<evidence type="ECO:0000313" key="2">
    <source>
        <dbReference type="EMBL" id="MBB6052943.1"/>
    </source>
</evidence>
<dbReference type="Proteomes" id="UP000520814">
    <property type="component" value="Unassembled WGS sequence"/>
</dbReference>
<sequence length="185" mass="19607">MNFSRFVSARATLAALALLGVAALPQAAHAQTYVGSWDLALIPNGVWTWTNNPICLTGQEAAAMLFGGVASDYYISTIDSNPLNINHSAWLDGYGDTQYLFTPASESFKKQTGTGYSDPGAIGSAYSAYVRDNAPFVNPAGTNVNYAFRVTAPSSVTPELPGAMQLLPALLPVALIGARKRFKKA</sequence>
<keyword evidence="1" id="KW-0732">Signal</keyword>
<proteinExistence type="predicted"/>
<feature type="signal peptide" evidence="1">
    <location>
        <begin position="1"/>
        <end position="30"/>
    </location>
</feature>
<evidence type="ECO:0000256" key="1">
    <source>
        <dbReference type="SAM" id="SignalP"/>
    </source>
</evidence>
<organism evidence="2 3">
    <name type="scientific">Armatimonas rosea</name>
    <dbReference type="NCBI Taxonomy" id="685828"/>
    <lineage>
        <taxon>Bacteria</taxon>
        <taxon>Bacillati</taxon>
        <taxon>Armatimonadota</taxon>
        <taxon>Armatimonadia</taxon>
        <taxon>Armatimonadales</taxon>
        <taxon>Armatimonadaceae</taxon>
        <taxon>Armatimonas</taxon>
    </lineage>
</organism>
<accession>A0A7W9SV64</accession>
<reference evidence="2 3" key="1">
    <citation type="submission" date="2020-08" db="EMBL/GenBank/DDBJ databases">
        <title>Genomic Encyclopedia of Type Strains, Phase IV (KMG-IV): sequencing the most valuable type-strain genomes for metagenomic binning, comparative biology and taxonomic classification.</title>
        <authorList>
            <person name="Goeker M."/>
        </authorList>
    </citation>
    <scope>NUCLEOTIDE SEQUENCE [LARGE SCALE GENOMIC DNA]</scope>
    <source>
        <strain evidence="2 3">DSM 23562</strain>
    </source>
</reference>